<reference evidence="3" key="1">
    <citation type="submission" date="2012-12" db="EMBL/GenBank/DDBJ databases">
        <authorList>
            <person name="Hellsten U."/>
            <person name="Grimwood J."/>
            <person name="Chapman J.A."/>
            <person name="Shapiro H."/>
            <person name="Aerts A."/>
            <person name="Otillar R.P."/>
            <person name="Terry A.Y."/>
            <person name="Boore J.L."/>
            <person name="Simakov O."/>
            <person name="Marletaz F."/>
            <person name="Cho S.-J."/>
            <person name="Edsinger-Gonzales E."/>
            <person name="Havlak P."/>
            <person name="Kuo D.-H."/>
            <person name="Larsson T."/>
            <person name="Lv J."/>
            <person name="Arendt D."/>
            <person name="Savage R."/>
            <person name="Osoegawa K."/>
            <person name="de Jong P."/>
            <person name="Lindberg D.R."/>
            <person name="Seaver E.C."/>
            <person name="Weisblat D.A."/>
            <person name="Putnam N.H."/>
            <person name="Grigoriev I.V."/>
            <person name="Rokhsar D.S."/>
        </authorList>
    </citation>
    <scope>NUCLEOTIDE SEQUENCE</scope>
</reference>
<evidence type="ECO:0000313" key="1">
    <source>
        <dbReference type="EMBL" id="ESN98278.1"/>
    </source>
</evidence>
<dbReference type="Proteomes" id="UP000015101">
    <property type="component" value="Unassembled WGS sequence"/>
</dbReference>
<accession>T1FBA5</accession>
<evidence type="ECO:0000313" key="3">
    <source>
        <dbReference type="Proteomes" id="UP000015101"/>
    </source>
</evidence>
<dbReference type="HOGENOM" id="CLU_2017709_0_0_1"/>
<name>T1FBA5_HELRO</name>
<dbReference type="InParanoid" id="T1FBA5"/>
<reference evidence="2" key="3">
    <citation type="submission" date="2015-06" db="UniProtKB">
        <authorList>
            <consortium name="EnsemblMetazoa"/>
        </authorList>
    </citation>
    <scope>IDENTIFICATION</scope>
</reference>
<dbReference type="GeneID" id="20206104"/>
<gene>
    <name evidence="2" type="primary">20206104</name>
    <name evidence="1" type="ORF">HELRODRAFT_177160</name>
</gene>
<organism evidence="2 3">
    <name type="scientific">Helobdella robusta</name>
    <name type="common">Californian leech</name>
    <dbReference type="NCBI Taxonomy" id="6412"/>
    <lineage>
        <taxon>Eukaryota</taxon>
        <taxon>Metazoa</taxon>
        <taxon>Spiralia</taxon>
        <taxon>Lophotrochozoa</taxon>
        <taxon>Annelida</taxon>
        <taxon>Clitellata</taxon>
        <taxon>Hirudinea</taxon>
        <taxon>Rhynchobdellida</taxon>
        <taxon>Glossiphoniidae</taxon>
        <taxon>Helobdella</taxon>
    </lineage>
</organism>
<dbReference type="EMBL" id="AMQM01005954">
    <property type="status" value="NOT_ANNOTATED_CDS"/>
    <property type="molecule type" value="Genomic_DNA"/>
</dbReference>
<dbReference type="RefSeq" id="XP_009023616.1">
    <property type="nucleotide sequence ID" value="XM_009025368.1"/>
</dbReference>
<dbReference type="CTD" id="20206104"/>
<sequence>MTAENYKRELAEEEREAMLEREEAEMNMSLSQTGCIPISVKCVYICHLTTNCVKTLVSRMASSCYLMSNGLGSLQISSADRKEYFQSSSSNKINAEPTSCAADCALNGLVRSIRCQIIFSCTC</sequence>
<dbReference type="EnsemblMetazoa" id="HelroT177160">
    <property type="protein sequence ID" value="HelroP177160"/>
    <property type="gene ID" value="HelroG177160"/>
</dbReference>
<dbReference type="AlphaFoldDB" id="T1FBA5"/>
<keyword evidence="3" id="KW-1185">Reference proteome</keyword>
<dbReference type="KEGG" id="hro:HELRODRAFT_177160"/>
<evidence type="ECO:0000313" key="2">
    <source>
        <dbReference type="EnsemblMetazoa" id="HelroP177160"/>
    </source>
</evidence>
<dbReference type="EMBL" id="KB097182">
    <property type="protein sequence ID" value="ESN98278.1"/>
    <property type="molecule type" value="Genomic_DNA"/>
</dbReference>
<reference evidence="1 3" key="2">
    <citation type="journal article" date="2013" name="Nature">
        <title>Insights into bilaterian evolution from three spiralian genomes.</title>
        <authorList>
            <person name="Simakov O."/>
            <person name="Marletaz F."/>
            <person name="Cho S.J."/>
            <person name="Edsinger-Gonzales E."/>
            <person name="Havlak P."/>
            <person name="Hellsten U."/>
            <person name="Kuo D.H."/>
            <person name="Larsson T."/>
            <person name="Lv J."/>
            <person name="Arendt D."/>
            <person name="Savage R."/>
            <person name="Osoegawa K."/>
            <person name="de Jong P."/>
            <person name="Grimwood J."/>
            <person name="Chapman J.A."/>
            <person name="Shapiro H."/>
            <person name="Aerts A."/>
            <person name="Otillar R.P."/>
            <person name="Terry A.Y."/>
            <person name="Boore J.L."/>
            <person name="Grigoriev I.V."/>
            <person name="Lindberg D.R."/>
            <person name="Seaver E.C."/>
            <person name="Weisblat D.A."/>
            <person name="Putnam N.H."/>
            <person name="Rokhsar D.S."/>
        </authorList>
    </citation>
    <scope>NUCLEOTIDE SEQUENCE</scope>
</reference>
<protein>
    <submittedName>
        <fullName evidence="1 2">Uncharacterized protein</fullName>
    </submittedName>
</protein>
<proteinExistence type="predicted"/>